<evidence type="ECO:0000313" key="5">
    <source>
        <dbReference type="Proteomes" id="UP000291819"/>
    </source>
</evidence>
<reference evidence="4 5" key="1">
    <citation type="submission" date="2019-02" db="EMBL/GenBank/DDBJ databases">
        <title>Pedobacter kyonggii whole genome sequence analysis.</title>
        <authorList>
            <person name="Dahal R.H."/>
        </authorList>
    </citation>
    <scope>NUCLEOTIDE SEQUENCE [LARGE SCALE GENOMIC DNA]</scope>
    <source>
        <strain evidence="4 5">K-4-11-1</strain>
    </source>
</reference>
<dbReference type="OrthoDB" id="721000at2"/>
<feature type="domain" description="TonB-dependent receptor plug" evidence="3">
    <location>
        <begin position="140"/>
        <end position="245"/>
    </location>
</feature>
<dbReference type="GO" id="GO:0009279">
    <property type="term" value="C:cell outer membrane"/>
    <property type="evidence" value="ECO:0007669"/>
    <property type="project" value="UniProtKB-SubCell"/>
</dbReference>
<feature type="transmembrane region" description="Helical" evidence="2">
    <location>
        <begin position="12"/>
        <end position="32"/>
    </location>
</feature>
<dbReference type="InterPro" id="IPR023997">
    <property type="entry name" value="TonB-dep_OMP_SusC/RagA_CS"/>
</dbReference>
<organism evidence="4 5">
    <name type="scientific">Pedobacter kyonggii</name>
    <dbReference type="NCBI Taxonomy" id="1926871"/>
    <lineage>
        <taxon>Bacteria</taxon>
        <taxon>Pseudomonadati</taxon>
        <taxon>Bacteroidota</taxon>
        <taxon>Sphingobacteriia</taxon>
        <taxon>Sphingobacteriales</taxon>
        <taxon>Sphingobacteriaceae</taxon>
        <taxon>Pedobacter</taxon>
    </lineage>
</organism>
<keyword evidence="1" id="KW-1134">Transmembrane beta strand</keyword>
<dbReference type="Gene3D" id="2.170.130.10">
    <property type="entry name" value="TonB-dependent receptor, plug domain"/>
    <property type="match status" value="1"/>
</dbReference>
<keyword evidence="1 2" id="KW-0472">Membrane</keyword>
<comment type="caution">
    <text evidence="4">The sequence shown here is derived from an EMBL/GenBank/DDBJ whole genome shotgun (WGS) entry which is preliminary data.</text>
</comment>
<evidence type="ECO:0000256" key="2">
    <source>
        <dbReference type="SAM" id="Phobius"/>
    </source>
</evidence>
<proteinExistence type="inferred from homology"/>
<sequence length="1080" mass="119608">MNQNFTDRIRRLPYFGNIWILLSVFSTCMLLLGSPTFAQQGATIKITGTVKDSLGLGIPGVSLQVKGQSAMGTITDGDGKFSLNATAKSPVVVSSVGFRQTTFIADPLKLKVDLILHSDDNNLSDVVVTAFGKKERREAMVGSVTSITPSKLKIPSSNLTNALAGQIAGVVAYQRSGQPGLDNSTFFIRGVTTFGYKQDPLILVDNVELTPTDLARLQVDDIASFSILKDASATALYGARGANGVILVTTKEGVEGNAKVNVRFENSISQSTQNLEIADPITFMKMYNEALTTRNPLAVPRFSQNDIYNREQTLSGAPGSNKYVYPAVNWIDELFKTSTNNQRLNGSVSGGGKIARYYIGTSYNRDNGILKVSPVNNFNNNVKLENYQLRSNVNINVTPTTEVVLRLSGTFDEYNGPITDDGSFSADLYKKALHTSPVLFPAFYPADPSLGIDTHILFGNSSTEGTGNTVGFSNPYADMMKGYKSFSRSRMSAQLELNQDLNFLTKGLTFKGLFNTNRYSYFDLTRQYSPFFYNVASYDRISNQYSLNWINNQPGQASEYLSFEPGFKDINTFVYMQAVVDYSRQIGSKHNISSTLIATRQQRLYANAIDPATNLSSLQYSLPYRNVGLSGRLGYSYDNRYFAEFNFGYNGSERFAEKNRFGFFPTIGGSWVISNEAFWDGGLKQAVSKLKLRASYGLVGNDAIGAQRFFYLSNVNLNGGNPAYFGQANSVTRPGVSITNYANDAVTWETSRQTNIGLEISLFKSLNIIAEVYKQHRYNILMERASIPSSMGLESGVSANLGTADSRGIDFSADYSKTFRGGFWMSGRMNFTFSQNKYGQYEQPAYKEPWRILSGQKIGVRWGYIAERLFVDDQEAAASPTQLFGAGASAPKGGDIKYTDVNNDGKITEADQVFIGLPSTPEIVYGAGLSMGFKKIDLSLFFQGVGRTSFFIDPSQVSPFLSNRQVLQPFADSHWTEENQDLYAKYPRLGTTSSEISNNLQTSSWWMRDGAFIRLKSVEIGYTFPDKLSKKAFLSNCRIYFNALNPLTWSRFKDWDPELASNGFSYPIQKVYNIGINVNL</sequence>
<dbReference type="AlphaFoldDB" id="A0A4Q9H791"/>
<gene>
    <name evidence="4" type="ORF">EYS08_22890</name>
</gene>
<dbReference type="InterPro" id="IPR037066">
    <property type="entry name" value="Plug_dom_sf"/>
</dbReference>
<dbReference type="InterPro" id="IPR023996">
    <property type="entry name" value="TonB-dep_OMP_SusC/RagA"/>
</dbReference>
<dbReference type="SUPFAM" id="SSF49464">
    <property type="entry name" value="Carboxypeptidase regulatory domain-like"/>
    <property type="match status" value="1"/>
</dbReference>
<protein>
    <submittedName>
        <fullName evidence="4">TonB-dependent receptor</fullName>
    </submittedName>
</protein>
<keyword evidence="5" id="KW-1185">Reference proteome</keyword>
<dbReference type="Proteomes" id="UP000291819">
    <property type="component" value="Unassembled WGS sequence"/>
</dbReference>
<keyword evidence="2" id="KW-1133">Transmembrane helix</keyword>
<keyword evidence="1" id="KW-0813">Transport</keyword>
<dbReference type="EMBL" id="SIXF01000037">
    <property type="protein sequence ID" value="TBO39656.1"/>
    <property type="molecule type" value="Genomic_DNA"/>
</dbReference>
<evidence type="ECO:0000313" key="4">
    <source>
        <dbReference type="EMBL" id="TBO39656.1"/>
    </source>
</evidence>
<dbReference type="FunFam" id="2.170.130.10:FF:000003">
    <property type="entry name" value="SusC/RagA family TonB-linked outer membrane protein"/>
    <property type="match status" value="1"/>
</dbReference>
<keyword evidence="1" id="KW-0998">Cell outer membrane</keyword>
<name>A0A4Q9H791_9SPHI</name>
<comment type="subcellular location">
    <subcellularLocation>
        <location evidence="1">Cell outer membrane</location>
        <topology evidence="1">Multi-pass membrane protein</topology>
    </subcellularLocation>
</comment>
<accession>A0A4Q9H791</accession>
<dbReference type="Pfam" id="PF07715">
    <property type="entry name" value="Plug"/>
    <property type="match status" value="1"/>
</dbReference>
<dbReference type="RefSeq" id="WP_131032270.1">
    <property type="nucleotide sequence ID" value="NZ_SIXF01000037.1"/>
</dbReference>
<evidence type="ECO:0000256" key="1">
    <source>
        <dbReference type="PROSITE-ProRule" id="PRU01360"/>
    </source>
</evidence>
<evidence type="ECO:0000259" key="3">
    <source>
        <dbReference type="Pfam" id="PF07715"/>
    </source>
</evidence>
<keyword evidence="1 2" id="KW-0812">Transmembrane</keyword>
<dbReference type="InterPro" id="IPR008969">
    <property type="entry name" value="CarboxyPept-like_regulatory"/>
</dbReference>
<keyword evidence="4" id="KW-0675">Receptor</keyword>
<dbReference type="InterPro" id="IPR012910">
    <property type="entry name" value="Plug_dom"/>
</dbReference>
<dbReference type="InterPro" id="IPR039426">
    <property type="entry name" value="TonB-dep_rcpt-like"/>
</dbReference>
<comment type="similarity">
    <text evidence="1">Belongs to the TonB-dependent receptor family.</text>
</comment>
<dbReference type="Pfam" id="PF13715">
    <property type="entry name" value="CarbopepD_reg_2"/>
    <property type="match status" value="1"/>
</dbReference>
<dbReference type="SUPFAM" id="SSF56935">
    <property type="entry name" value="Porins"/>
    <property type="match status" value="1"/>
</dbReference>
<dbReference type="PROSITE" id="PS52016">
    <property type="entry name" value="TONB_DEPENDENT_REC_3"/>
    <property type="match status" value="1"/>
</dbReference>
<dbReference type="NCBIfam" id="TIGR04057">
    <property type="entry name" value="SusC_RagA_signa"/>
    <property type="match status" value="1"/>
</dbReference>
<dbReference type="NCBIfam" id="TIGR04056">
    <property type="entry name" value="OMP_RagA_SusC"/>
    <property type="match status" value="1"/>
</dbReference>